<dbReference type="AlphaFoldDB" id="C4KA88"/>
<dbReference type="EMBL" id="SSFD01000205">
    <property type="protein sequence ID" value="TXH83598.1"/>
    <property type="molecule type" value="Genomic_DNA"/>
</dbReference>
<dbReference type="InterPro" id="IPR036514">
    <property type="entry name" value="SGNH_hydro_sf"/>
</dbReference>
<protein>
    <submittedName>
        <fullName evidence="2">SGNH/GDSL hydrolase family protein</fullName>
    </submittedName>
</protein>
<keyword evidence="2" id="KW-0378">Hydrolase</keyword>
<gene>
    <name evidence="1" type="ordered locus">Tmz1t_2712</name>
    <name evidence="2" type="ORF">E6Q80_13325</name>
</gene>
<evidence type="ECO:0000313" key="1">
    <source>
        <dbReference type="EMBL" id="ACR01314.1"/>
    </source>
</evidence>
<dbReference type="KEGG" id="tmz:Tmz1t_2712"/>
<proteinExistence type="predicted"/>
<dbReference type="Proteomes" id="UP000321192">
    <property type="component" value="Unassembled WGS sequence"/>
</dbReference>
<dbReference type="Gene3D" id="3.40.50.1110">
    <property type="entry name" value="SGNH hydrolase"/>
    <property type="match status" value="1"/>
</dbReference>
<evidence type="ECO:0000313" key="4">
    <source>
        <dbReference type="Proteomes" id="UP000321192"/>
    </source>
</evidence>
<dbReference type="EMBL" id="CP001281">
    <property type="protein sequence ID" value="ACR01314.1"/>
    <property type="molecule type" value="Genomic_DNA"/>
</dbReference>
<reference evidence="3" key="1">
    <citation type="submission" date="2009-05" db="EMBL/GenBank/DDBJ databases">
        <title>Complete sequence of chromosome of Thauera sp. MZ1T.</title>
        <authorList>
            <consortium name="US DOE Joint Genome Institute"/>
            <person name="Lucas S."/>
            <person name="Copeland A."/>
            <person name="Lapidus A."/>
            <person name="Glavina del Rio T."/>
            <person name="Dalin E."/>
            <person name="Tice H."/>
            <person name="Bruce D."/>
            <person name="Goodwin L."/>
            <person name="Pitluck S."/>
            <person name="Sims D."/>
            <person name="Brettin T."/>
            <person name="Detter J.C."/>
            <person name="Han C."/>
            <person name="Larimer F."/>
            <person name="Land M."/>
            <person name="Hauser L."/>
            <person name="Kyrpides N."/>
            <person name="Mikhailova N."/>
            <person name="Sayler G.S."/>
        </authorList>
    </citation>
    <scope>NUCLEOTIDE SEQUENCE [LARGE SCALE GENOMIC DNA]</scope>
    <source>
        <strain evidence="3">MZ1T</strain>
    </source>
</reference>
<dbReference type="OrthoDB" id="6194308at2"/>
<dbReference type="HOGENOM" id="CLU_905776_0_0_4"/>
<evidence type="ECO:0000313" key="2">
    <source>
        <dbReference type="EMBL" id="TXH83598.1"/>
    </source>
</evidence>
<dbReference type="GO" id="GO:0016788">
    <property type="term" value="F:hydrolase activity, acting on ester bonds"/>
    <property type="evidence" value="ECO:0007669"/>
    <property type="project" value="UniProtKB-ARBA"/>
</dbReference>
<reference evidence="1 3" key="2">
    <citation type="journal article" date="2012" name="Stand. Genomic Sci.">
        <title>Complete genome sequence of Thauera aminoaromatica strain MZ1T.</title>
        <authorList>
            <person name="Jiang K."/>
            <person name="Sanseverino J."/>
            <person name="Chauhan A."/>
            <person name="Lucas S."/>
            <person name="Copeland A."/>
            <person name="Lapidus A."/>
            <person name="Del Rio T.G."/>
            <person name="Dalin E."/>
            <person name="Tice H."/>
            <person name="Bruce D."/>
            <person name="Goodwin L."/>
            <person name="Pitluck S."/>
            <person name="Sims D."/>
            <person name="Brettin T."/>
            <person name="Detter J.C."/>
            <person name="Han C."/>
            <person name="Chang Y.J."/>
            <person name="Larimer F."/>
            <person name="Land M."/>
            <person name="Hauser L."/>
            <person name="Kyrpides N.C."/>
            <person name="Mikhailova N."/>
            <person name="Moser S."/>
            <person name="Jegier P."/>
            <person name="Close D."/>
            <person name="Debruyn J.M."/>
            <person name="Wang Y."/>
            <person name="Layton A.C."/>
            <person name="Allen M.S."/>
            <person name="Sayler G.S."/>
        </authorList>
    </citation>
    <scope>NUCLEOTIDE SEQUENCE [LARGE SCALE GENOMIC DNA]</scope>
    <source>
        <strain evidence="1 3">MZ1T</strain>
    </source>
</reference>
<evidence type="ECO:0000313" key="3">
    <source>
        <dbReference type="Proteomes" id="UP000002186"/>
    </source>
</evidence>
<sequence length="260" mass="28463">MAAYWDEAAMQRALVMPSILAIGDSWFWYPFPGGSLISYLGPIVEKKEHTILAQGMNGAEAFDYVDGKYKDRITGALRRYGSSLSAVFISGGGNDFAGFNDMRPLLALDCSGAQSAADCFRSGDGGLGQFLERMDDHYRRLIGLIYTHTSLDCLILMHSYDYAIPDGRGVAGKAGWLKPALVDAGVPEALQRDCVRYLIDAFHAMLGRIAMGDPAHLRIVDSRGTLAEEDWANELHPKGKGFRKIAKERWKPVLQGAGLA</sequence>
<organism evidence="1 3">
    <name type="scientific">Thauera aminoaromatica</name>
    <dbReference type="NCBI Taxonomy" id="164330"/>
    <lineage>
        <taxon>Bacteria</taxon>
        <taxon>Pseudomonadati</taxon>
        <taxon>Pseudomonadota</taxon>
        <taxon>Betaproteobacteria</taxon>
        <taxon>Rhodocyclales</taxon>
        <taxon>Zoogloeaceae</taxon>
        <taxon>Thauera</taxon>
    </lineage>
</organism>
<accession>A0A5C7SIM5</accession>
<dbReference type="RefSeq" id="WP_004315804.1">
    <property type="nucleotide sequence ID" value="NC_011662.2"/>
</dbReference>
<dbReference type="Proteomes" id="UP000002186">
    <property type="component" value="Chromosome"/>
</dbReference>
<dbReference type="eggNOG" id="COG2755">
    <property type="taxonomic scope" value="Bacteria"/>
</dbReference>
<accession>C4KA88</accession>
<dbReference type="SUPFAM" id="SSF52266">
    <property type="entry name" value="SGNH hydrolase"/>
    <property type="match status" value="1"/>
</dbReference>
<dbReference type="STRING" id="85643.Tmz1t_2712"/>
<reference evidence="2 4" key="3">
    <citation type="submission" date="2018-09" db="EMBL/GenBank/DDBJ databases">
        <title>Metagenome Assembled Genomes from an Advanced Water Purification Facility.</title>
        <authorList>
            <person name="Stamps B.W."/>
            <person name="Spear J.R."/>
        </authorList>
    </citation>
    <scope>NUCLEOTIDE SEQUENCE [LARGE SCALE GENOMIC DNA]</scope>
    <source>
        <strain evidence="2">Bin_27_1</strain>
    </source>
</reference>
<keyword evidence="3" id="KW-1185">Reference proteome</keyword>
<name>C4KA88_THASP</name>